<feature type="region of interest" description="Disordered" evidence="1">
    <location>
        <begin position="146"/>
        <end position="182"/>
    </location>
</feature>
<sequence>MGRINTRNPSRENQGFSARKPFRLGWPDNSPEMSSRIKQFAAEQRKILSGHPLPSYTPSRRRPALTTYKSGKSKLKDSLLRGEYFIPTNTKGYQKRIQNDEDLVNSFRQMDVKPAKSTILRPQYDYMDDLIDDFGRASIGNVRTYSPKSKNYFGVKPKQTRSKRRNTKKRTKRKNTKNVDKLTSSLRKMSIKKTNNKPHFYNNKQYQMYDSDSDYY</sequence>
<feature type="compositionally biased region" description="Polar residues" evidence="1">
    <location>
        <begin position="1"/>
        <end position="16"/>
    </location>
</feature>
<proteinExistence type="predicted"/>
<name>A0A6C0JEE5_9ZZZZ</name>
<protein>
    <submittedName>
        <fullName evidence="2">Uncharacterized protein</fullName>
    </submittedName>
</protein>
<dbReference type="AlphaFoldDB" id="A0A6C0JEE5"/>
<feature type="region of interest" description="Disordered" evidence="1">
    <location>
        <begin position="1"/>
        <end position="33"/>
    </location>
</feature>
<accession>A0A6C0JEE5</accession>
<feature type="compositionally biased region" description="Basic residues" evidence="1">
    <location>
        <begin position="158"/>
        <end position="176"/>
    </location>
</feature>
<organism evidence="2">
    <name type="scientific">viral metagenome</name>
    <dbReference type="NCBI Taxonomy" id="1070528"/>
    <lineage>
        <taxon>unclassified sequences</taxon>
        <taxon>metagenomes</taxon>
        <taxon>organismal metagenomes</taxon>
    </lineage>
</organism>
<evidence type="ECO:0000256" key="1">
    <source>
        <dbReference type="SAM" id="MobiDB-lite"/>
    </source>
</evidence>
<reference evidence="2" key="1">
    <citation type="journal article" date="2020" name="Nature">
        <title>Giant virus diversity and host interactions through global metagenomics.</title>
        <authorList>
            <person name="Schulz F."/>
            <person name="Roux S."/>
            <person name="Paez-Espino D."/>
            <person name="Jungbluth S."/>
            <person name="Walsh D.A."/>
            <person name="Denef V.J."/>
            <person name="McMahon K.D."/>
            <person name="Konstantinidis K.T."/>
            <person name="Eloe-Fadrosh E.A."/>
            <person name="Kyrpides N.C."/>
            <person name="Woyke T."/>
        </authorList>
    </citation>
    <scope>NUCLEOTIDE SEQUENCE</scope>
    <source>
        <strain evidence="2">GVMAG-M-3300025880-56</strain>
    </source>
</reference>
<dbReference type="EMBL" id="MN740351">
    <property type="protein sequence ID" value="QHU02014.1"/>
    <property type="molecule type" value="Genomic_DNA"/>
</dbReference>
<evidence type="ECO:0000313" key="2">
    <source>
        <dbReference type="EMBL" id="QHU02014.1"/>
    </source>
</evidence>